<evidence type="ECO:0000313" key="1">
    <source>
        <dbReference type="EMBL" id="MBI6882384.1"/>
    </source>
</evidence>
<reference evidence="1" key="1">
    <citation type="submission" date="2020-12" db="EMBL/GenBank/DDBJ databases">
        <title>Enhanced detection system for hospital associated transmission using whole genome sequencing surveillance.</title>
        <authorList>
            <person name="Harrison L.H."/>
            <person name="Van Tyne D."/>
            <person name="Marsh J.W."/>
            <person name="Griffith M.P."/>
            <person name="Snyder D.J."/>
            <person name="Cooper V.S."/>
            <person name="Mustapha M."/>
        </authorList>
    </citation>
    <scope>NUCLEOTIDE SEQUENCE</scope>
    <source>
        <strain evidence="1">PSB00042</strain>
    </source>
</reference>
<accession>A0A8I1JIC9</accession>
<evidence type="ECO:0000313" key="2">
    <source>
        <dbReference type="Proteomes" id="UP000637061"/>
    </source>
</evidence>
<dbReference type="EMBL" id="JAEHTE010000001">
    <property type="protein sequence ID" value="MBI6882384.1"/>
    <property type="molecule type" value="Genomic_DNA"/>
</dbReference>
<sequence length="305" mass="35103">MQLKREDFPTIDELYADKPRRLQTFNEMMDILNQALEEGSIRNAVFKDVKDSAGRICDDSLEYMVKKPFFWGQADNHPQEILDIYYKLYVSGAHSLLSFKKKIDALTIDNECTRAMKKWVNEFIPLTHALESLKPNIVKGRAPSTAPAKPVNPNKDVKTCPCCFRPIAVVASTMAHHGFKRPGQGYQTASCPGIRFRPLEISPDGLHYMLEMHKTAKEQCEKSLADAPNITSFEEHKRYGMKRDPVDITRDDSRFKSYYDNHVHGLETNIRWHTRDIEMFEARIAAWKPDMKHKQVTADDESPTP</sequence>
<organism evidence="1 2">
    <name type="scientific">Pseudomonas putida</name>
    <name type="common">Arthrobacter siderocapsulatus</name>
    <dbReference type="NCBI Taxonomy" id="303"/>
    <lineage>
        <taxon>Bacteria</taxon>
        <taxon>Pseudomonadati</taxon>
        <taxon>Pseudomonadota</taxon>
        <taxon>Gammaproteobacteria</taxon>
        <taxon>Pseudomonadales</taxon>
        <taxon>Pseudomonadaceae</taxon>
        <taxon>Pseudomonas</taxon>
    </lineage>
</organism>
<proteinExistence type="predicted"/>
<protein>
    <submittedName>
        <fullName evidence="1">Uncharacterized protein</fullName>
    </submittedName>
</protein>
<gene>
    <name evidence="1" type="ORF">JEU22_00370</name>
</gene>
<comment type="caution">
    <text evidence="1">The sequence shown here is derived from an EMBL/GenBank/DDBJ whole genome shotgun (WGS) entry which is preliminary data.</text>
</comment>
<dbReference type="AlphaFoldDB" id="A0A8I1JIC9"/>
<dbReference type="Proteomes" id="UP000637061">
    <property type="component" value="Unassembled WGS sequence"/>
</dbReference>
<name>A0A8I1JIC9_PSEPU</name>
<dbReference type="RefSeq" id="WP_198746005.1">
    <property type="nucleotide sequence ID" value="NZ_JAEHTE010000001.1"/>
</dbReference>